<feature type="transmembrane region" description="Helical" evidence="1">
    <location>
        <begin position="97"/>
        <end position="117"/>
    </location>
</feature>
<gene>
    <name evidence="2" type="ORF">Q4610_19315</name>
</gene>
<keyword evidence="1" id="KW-1133">Transmembrane helix</keyword>
<reference evidence="2" key="1">
    <citation type="submission" date="2023-07" db="EMBL/GenBank/DDBJ databases">
        <title>Bacterial whole genome sequence for Sphingobium sp. HBC34.</title>
        <authorList>
            <person name="Le V."/>
            <person name="Ko S.-R."/>
            <person name="Ahn C.-Y."/>
            <person name="Oh H.-M."/>
        </authorList>
    </citation>
    <scope>NUCLEOTIDE SEQUENCE</scope>
    <source>
        <strain evidence="2">HBC34</strain>
    </source>
</reference>
<accession>A0ABT8ZRS8</accession>
<keyword evidence="1" id="KW-0472">Membrane</keyword>
<organism evidence="2 3">
    <name type="scientific">Sphingobium cyanobacteriorum</name>
    <dbReference type="NCBI Taxonomy" id="3063954"/>
    <lineage>
        <taxon>Bacteria</taxon>
        <taxon>Pseudomonadati</taxon>
        <taxon>Pseudomonadota</taxon>
        <taxon>Alphaproteobacteria</taxon>
        <taxon>Sphingomonadales</taxon>
        <taxon>Sphingomonadaceae</taxon>
        <taxon>Sphingobium</taxon>
    </lineage>
</organism>
<sequence length="264" mass="27765">MTPYGNPADLAHPMTERPTMTRSIWAERLSKLSIGLGIGAIAFAFAGLSLARYDLVGKLAGFSALLGGGAIALLGLLAGAIALVVGRRQTWRGRRSALIGLVLSLIFVGFLVSRPLAAGKAPAIHDITTDLANPPQFEVLTLRSDNLTGVGTLENWRSVHRAAYGDLKPLTIAKPVAAVTADATRIARDMGWAIAVSDPVRGHIEATASVSYIRFHDDVVIRISAAPDGKGSVVDMRSVSRVGVGDLGVNARRIRSFLKALAAA</sequence>
<proteinExistence type="predicted"/>
<evidence type="ECO:0000256" key="1">
    <source>
        <dbReference type="SAM" id="Phobius"/>
    </source>
</evidence>
<feature type="transmembrane region" description="Helical" evidence="1">
    <location>
        <begin position="59"/>
        <end position="85"/>
    </location>
</feature>
<dbReference type="Proteomes" id="UP001176471">
    <property type="component" value="Unassembled WGS sequence"/>
</dbReference>
<comment type="caution">
    <text evidence="2">The sequence shown here is derived from an EMBL/GenBank/DDBJ whole genome shotgun (WGS) entry which is preliminary data.</text>
</comment>
<protein>
    <submittedName>
        <fullName evidence="2">DUF1499 domain-containing protein</fullName>
    </submittedName>
</protein>
<keyword evidence="3" id="KW-1185">Reference proteome</keyword>
<evidence type="ECO:0000313" key="2">
    <source>
        <dbReference type="EMBL" id="MDO7837198.1"/>
    </source>
</evidence>
<feature type="transmembrane region" description="Helical" evidence="1">
    <location>
        <begin position="32"/>
        <end position="53"/>
    </location>
</feature>
<evidence type="ECO:0000313" key="3">
    <source>
        <dbReference type="Proteomes" id="UP001176471"/>
    </source>
</evidence>
<dbReference type="Pfam" id="PF07386">
    <property type="entry name" value="DUF1499"/>
    <property type="match status" value="1"/>
</dbReference>
<dbReference type="InterPro" id="IPR010865">
    <property type="entry name" value="DUF1499"/>
</dbReference>
<name>A0ABT8ZRS8_9SPHN</name>
<dbReference type="EMBL" id="JAUQOM010000018">
    <property type="protein sequence ID" value="MDO7837198.1"/>
    <property type="molecule type" value="Genomic_DNA"/>
</dbReference>
<keyword evidence="1" id="KW-0812">Transmembrane</keyword>